<sequence length="169" mass="19804">MSKKKQPTEATVLTVNTSDGVEFCMDDNCRRQKDGEHANHPPLEEFIQPTIDVQLRKNYRHFSLREERSPFEWRKKWGAWLVKDILEDDSLSYMDEAILYELPENYKVISQIKYDSDEKLRNDYYIYGHPNGCSAVFRSAADFYPHLKWLVLGQDGKCECKQCKKGVTG</sequence>
<evidence type="ECO:0000313" key="3">
    <source>
        <dbReference type="Proteomes" id="UP000799421"/>
    </source>
</evidence>
<evidence type="ECO:0000313" key="2">
    <source>
        <dbReference type="EMBL" id="KAF2860372.1"/>
    </source>
</evidence>
<accession>A0A6A7BZ89</accession>
<dbReference type="OrthoDB" id="438224at2759"/>
<reference evidence="2" key="1">
    <citation type="journal article" date="2020" name="Stud. Mycol.">
        <title>101 Dothideomycetes genomes: a test case for predicting lifestyles and emergence of pathogens.</title>
        <authorList>
            <person name="Haridas S."/>
            <person name="Albert R."/>
            <person name="Binder M."/>
            <person name="Bloem J."/>
            <person name="Labutti K."/>
            <person name="Salamov A."/>
            <person name="Andreopoulos B."/>
            <person name="Baker S."/>
            <person name="Barry K."/>
            <person name="Bills G."/>
            <person name="Bluhm B."/>
            <person name="Cannon C."/>
            <person name="Castanera R."/>
            <person name="Culley D."/>
            <person name="Daum C."/>
            <person name="Ezra D."/>
            <person name="Gonzalez J."/>
            <person name="Henrissat B."/>
            <person name="Kuo A."/>
            <person name="Liang C."/>
            <person name="Lipzen A."/>
            <person name="Lutzoni F."/>
            <person name="Magnuson J."/>
            <person name="Mondo S."/>
            <person name="Nolan M."/>
            <person name="Ohm R."/>
            <person name="Pangilinan J."/>
            <person name="Park H.-J."/>
            <person name="Ramirez L."/>
            <person name="Alfaro M."/>
            <person name="Sun H."/>
            <person name="Tritt A."/>
            <person name="Yoshinaga Y."/>
            <person name="Zwiers L.-H."/>
            <person name="Turgeon B."/>
            <person name="Goodwin S."/>
            <person name="Spatafora J."/>
            <person name="Crous P."/>
            <person name="Grigoriev I."/>
        </authorList>
    </citation>
    <scope>NUCLEOTIDE SEQUENCE</scope>
    <source>
        <strain evidence="2">CBS 480.64</strain>
    </source>
</reference>
<name>A0A6A7BZ89_9PEZI</name>
<dbReference type="GO" id="GO:0033553">
    <property type="term" value="C:rDNA heterochromatin"/>
    <property type="evidence" value="ECO:0007669"/>
    <property type="project" value="TreeGrafter"/>
</dbReference>
<dbReference type="Pfam" id="PF16761">
    <property type="entry name" value="Clr2_transil"/>
    <property type="match status" value="1"/>
</dbReference>
<dbReference type="EMBL" id="MU005982">
    <property type="protein sequence ID" value="KAF2860372.1"/>
    <property type="molecule type" value="Genomic_DNA"/>
</dbReference>
<dbReference type="PANTHER" id="PTHR38046">
    <property type="entry name" value="CRYPTIC LOCI REGULATOR 2"/>
    <property type="match status" value="1"/>
</dbReference>
<dbReference type="AlphaFoldDB" id="A0A6A7BZ89"/>
<dbReference type="GO" id="GO:0030466">
    <property type="term" value="P:silent mating-type cassette heterochromatin formation"/>
    <property type="evidence" value="ECO:0007669"/>
    <property type="project" value="TreeGrafter"/>
</dbReference>
<evidence type="ECO:0000259" key="1">
    <source>
        <dbReference type="Pfam" id="PF16761"/>
    </source>
</evidence>
<organism evidence="2 3">
    <name type="scientific">Piedraia hortae CBS 480.64</name>
    <dbReference type="NCBI Taxonomy" id="1314780"/>
    <lineage>
        <taxon>Eukaryota</taxon>
        <taxon>Fungi</taxon>
        <taxon>Dikarya</taxon>
        <taxon>Ascomycota</taxon>
        <taxon>Pezizomycotina</taxon>
        <taxon>Dothideomycetes</taxon>
        <taxon>Dothideomycetidae</taxon>
        <taxon>Capnodiales</taxon>
        <taxon>Piedraiaceae</taxon>
        <taxon>Piedraia</taxon>
    </lineage>
</organism>
<proteinExistence type="predicted"/>
<dbReference type="PANTHER" id="PTHR38046:SF1">
    <property type="entry name" value="CRYPTIC LOCI REGULATOR 2"/>
    <property type="match status" value="1"/>
</dbReference>
<dbReference type="InterPro" id="IPR031915">
    <property type="entry name" value="Clr2_N"/>
</dbReference>
<keyword evidence="3" id="KW-1185">Reference proteome</keyword>
<gene>
    <name evidence="2" type="ORF">K470DRAFT_270748</name>
</gene>
<dbReference type="GO" id="GO:0070824">
    <property type="term" value="C:SHREC complex"/>
    <property type="evidence" value="ECO:0007669"/>
    <property type="project" value="InterPro"/>
</dbReference>
<dbReference type="Proteomes" id="UP000799421">
    <property type="component" value="Unassembled WGS sequence"/>
</dbReference>
<protein>
    <recommendedName>
        <fullName evidence="1">Cryptic loci regulator 2 N-terminal domain-containing protein</fullName>
    </recommendedName>
</protein>
<feature type="domain" description="Cryptic loci regulator 2 N-terminal" evidence="1">
    <location>
        <begin position="98"/>
        <end position="163"/>
    </location>
</feature>
<dbReference type="InterPro" id="IPR038986">
    <property type="entry name" value="Clr2"/>
</dbReference>
<dbReference type="GO" id="GO:0031934">
    <property type="term" value="C:mating-type region heterochromatin"/>
    <property type="evidence" value="ECO:0007669"/>
    <property type="project" value="TreeGrafter"/>
</dbReference>